<dbReference type="InterPro" id="IPR006103">
    <property type="entry name" value="Glyco_hydro_2_cat"/>
</dbReference>
<evidence type="ECO:0000256" key="1">
    <source>
        <dbReference type="ARBA" id="ARBA00007401"/>
    </source>
</evidence>
<keyword evidence="6" id="KW-0732">Signal</keyword>
<evidence type="ECO:0000256" key="3">
    <source>
        <dbReference type="ARBA" id="ARBA00023295"/>
    </source>
</evidence>
<dbReference type="Proteomes" id="UP001298681">
    <property type="component" value="Unassembled WGS sequence"/>
</dbReference>
<dbReference type="Gene3D" id="2.60.40.10">
    <property type="entry name" value="Immunoglobulins"/>
    <property type="match status" value="2"/>
</dbReference>
<evidence type="ECO:0000256" key="2">
    <source>
        <dbReference type="ARBA" id="ARBA00022801"/>
    </source>
</evidence>
<dbReference type="Pfam" id="PF00703">
    <property type="entry name" value="Glyco_hydro_2"/>
    <property type="match status" value="1"/>
</dbReference>
<dbReference type="SUPFAM" id="SSF56988">
    <property type="entry name" value="Anthrax protective antigen"/>
    <property type="match status" value="1"/>
</dbReference>
<dbReference type="InterPro" id="IPR008979">
    <property type="entry name" value="Galactose-bd-like_sf"/>
</dbReference>
<evidence type="ECO:0000313" key="9">
    <source>
        <dbReference type="Proteomes" id="UP001298681"/>
    </source>
</evidence>
<feature type="chain" id="PRO_5045130125" evidence="6">
    <location>
        <begin position="26"/>
        <end position="2024"/>
    </location>
</feature>
<dbReference type="SUPFAM" id="SSF51445">
    <property type="entry name" value="(Trans)glycosidases"/>
    <property type="match status" value="1"/>
</dbReference>
<dbReference type="RefSeq" id="WP_237967219.1">
    <property type="nucleotide sequence ID" value="NZ_JAKNHQ010000036.1"/>
</dbReference>
<feature type="signal peptide" evidence="6">
    <location>
        <begin position="1"/>
        <end position="25"/>
    </location>
</feature>
<comment type="similarity">
    <text evidence="1">Belongs to the glycosyl hydrolase 2 family.</text>
</comment>
<dbReference type="Pfam" id="PF02836">
    <property type="entry name" value="Glyco_hydro_2_C"/>
    <property type="match status" value="1"/>
</dbReference>
<dbReference type="SUPFAM" id="SSF49785">
    <property type="entry name" value="Galactose-binding domain-like"/>
    <property type="match status" value="1"/>
</dbReference>
<feature type="compositionally biased region" description="Basic and acidic residues" evidence="5">
    <location>
        <begin position="1339"/>
        <end position="1352"/>
    </location>
</feature>
<dbReference type="InterPro" id="IPR006102">
    <property type="entry name" value="Ig-like_GH2"/>
</dbReference>
<feature type="domain" description="PA14" evidence="7">
    <location>
        <begin position="33"/>
        <end position="180"/>
    </location>
</feature>
<gene>
    <name evidence="8" type="ORF">L0P57_13650</name>
</gene>
<sequence>MKKRLFSLILSLAMVFTMLAPAASAAPKGDEPLTHHGLQGEYYLVQDTSGYPYTTLKGIYVDPNIAFSDTESMLSKRTGASDWAGARWTGRLVAPATGEYTFYFYSDNGARLYVGDMETPIIDWWVNQWDIEQKSAPIHLEEGQAYDFKMDWFEATGGSHVYVRWSNDQGMEKTEIPASAFYLPADFAGPIVDDVNTDNAQLDKDQGLGGTITLTGANFAEGVAAELVTLGGSSLEPQAVMETVSVSDTELVLGVPETVNPGAYRIQLKQDMYIQNADEYILVTSSSGSEIARSEHPRPDWKRDKWMNLNGVWDFEFDPDKVGEDEAWYENRDYALKINVPFPWESPASGIEDGSYLGTAWYERNLNLDDSWFAEGEQIFLKFGAVDWFCTLYVNGEKVGDHEGGYTPFEFNITDYVQAGDNKITLEVNDEASYGKDEYPALVGKQGHNAPCGYTHTSGIWQTVYLEGRSSTYMDYAHANPDIDNSTVQFDLKVQSDADRTVTVAYDFQSVLWDDEKGENIETGSTISGTQEITLKAGENEVSLAPIAIENQKLWNYDSPNLYEGAIRLLDGETELDNVSTYFGQRKVSTEKYDGRDYEYIYVNNEPVFLSGLLDQGFWEEGVYTAPSEEALKYDIKAMRDRGFNMIRKHLKIEDPLQYYWADRLGMFVWQDMPHATYMNAKSNGGETPGRAVYEYALENMLNRDYNHPSVIAVMLFNETWGIDHNGQKASDGMTTNEWIQHLYYKTKEINPHLLVEDMSPCNNDHIQPTDLNTFHMYPKGYQGSKNTVADRERNTYPGSANNFWGGFRQESEPWLNSEFGGVAAFDGDYDVSWCFKYQTDIQRQYEKLNGYVYTEPYDIEYERNGVLTYDRRDKIFGYEDVAYGGDMSIIDLNQPNYVGVDIDPALKAAPGSQYTAPVVAMNWSGETLENPVLKWRFDATDIYGNYITTGKSGEVPMDFAPYTREQHDISFSLPSQKCVGTFTVWIENNGEKIAKNFVNVIVTNGKDTAPVSILTEDSAVLRQAAADSNTIQNGVGAITYSYTLPEGIGADVLNSMRVIVEASSLKDASTNYGIDNSAFSQTTVGSERPSDMTVSINGHEVGTVYLPDNPRDIRGTLTLTPGEGNGSSAGNYGYLVNLDIPDSVLETLKEELAQDSTFTVSYSVKEDAEHANGLRIYNENNGRYAVNPMVILNPADITGETVTMESDNYSVESEGGFYARYNAETNTGYKVDVAENGEVTLSKVDGTVLATADADASCVKATFFDDHITVYANNNPVPVIDLYDYSGFSGVAQAIGGTLTVAPESYDVLSSGDVQADVQFADSFNVEKTFGERYTLMRGDKNRPNDSEKSDGVWNGSNENNNLYMEADWGNKAIINNTESTDLVAEADITLTEVNPGTNGNMGLIVRGSNYLENVDGADGYYAGLGEGYIQVGRMHNGWTELAKVDAPVAVGETHRLRVVAIGSRIRVYLDDETEPRVDVYDGTYPSGSVALRGFRCKGIFDDVVVSTAPRYEADFENGSIAEWTSTGEAWELDGGAITASAEATALVGNAGWTDYELSADVSVAEGGKAGLAVRAGVQKERVSGYYVALDEAADTIQVIRSMSGVENVLEEASMEVAADTVYNLKARVVNNTVRVYVDGSDEAILVARINEFGNGKAGLSVLSGTATFDNVQVKDQFIYEEDFSDGCLDGWNIISGDFSVQDNILTLKDATGKKMVDGYTTWDDYVIQAKVKLDVRQDVKSNAGYIFRCSDFDVGQDDQYGYVSGINYNARATTGEEASGLETGDIQYGWRPIMNDHSFQIDPSQWYDFEVKAIGNQITVSVNGQEYYTVEDDAYSYGMIGLRNFNSGLQVQDLKVIPAEEYQQEVPSEHMLTVTFPTTVELSIDGESQTIANLIGAYKDVVMAGTELNLAFAPRVEGREIAGVTVNGEAIAEDSFDVSEYVYSAAMPNADTTIELGFVIVDKQVLRSTIAIAEEQADEAEAAVPSVKKKYEAALQAAKDVEADKTATQDEINTAWSDLIDA</sequence>
<dbReference type="PANTHER" id="PTHR42732">
    <property type="entry name" value="BETA-GALACTOSIDASE"/>
    <property type="match status" value="1"/>
</dbReference>
<dbReference type="Gene3D" id="2.60.120.260">
    <property type="entry name" value="Galactose-binding domain-like"/>
    <property type="match status" value="1"/>
</dbReference>
<evidence type="ECO:0000259" key="7">
    <source>
        <dbReference type="PROSITE" id="PS51820"/>
    </source>
</evidence>
<keyword evidence="3" id="KW-0326">Glycosidase</keyword>
<dbReference type="Pfam" id="PF07691">
    <property type="entry name" value="PA14"/>
    <property type="match status" value="1"/>
</dbReference>
<reference evidence="8 9" key="1">
    <citation type="submission" date="2022-01" db="EMBL/GenBank/DDBJ databases">
        <title>Collection of gut derived symbiotic bacterial strains cultured from healthy donors.</title>
        <authorList>
            <person name="Lin H."/>
            <person name="Kohout C."/>
            <person name="Waligurski E."/>
            <person name="Pamer E.G."/>
        </authorList>
    </citation>
    <scope>NUCLEOTIDE SEQUENCE [LARGE SCALE GENOMIC DNA]</scope>
    <source>
        <strain evidence="8 9">DFI.7.58</strain>
    </source>
</reference>
<dbReference type="InterPro" id="IPR010496">
    <property type="entry name" value="AL/BT2_dom"/>
</dbReference>
<comment type="caution">
    <text evidence="8">The sequence shown here is derived from an EMBL/GenBank/DDBJ whole genome shotgun (WGS) entry which is preliminary data.</text>
</comment>
<feature type="non-terminal residue" evidence="8">
    <location>
        <position position="2024"/>
    </location>
</feature>
<organism evidence="8 9">
    <name type="scientific">Anaeromassilibacillus senegalensis</name>
    <dbReference type="NCBI Taxonomy" id="1673717"/>
    <lineage>
        <taxon>Bacteria</taxon>
        <taxon>Bacillati</taxon>
        <taxon>Bacillota</taxon>
        <taxon>Clostridia</taxon>
        <taxon>Eubacteriales</taxon>
        <taxon>Acutalibacteraceae</taxon>
        <taxon>Anaeromassilibacillus</taxon>
    </lineage>
</organism>
<dbReference type="PROSITE" id="PS51820">
    <property type="entry name" value="PA14"/>
    <property type="match status" value="1"/>
</dbReference>
<dbReference type="InterPro" id="IPR013783">
    <property type="entry name" value="Ig-like_fold"/>
</dbReference>
<dbReference type="EMBL" id="JAKNHQ010000036">
    <property type="protein sequence ID" value="MCG4611967.1"/>
    <property type="molecule type" value="Genomic_DNA"/>
</dbReference>
<dbReference type="Pfam" id="PF06439">
    <property type="entry name" value="3keto-disac_hyd"/>
    <property type="match status" value="2"/>
</dbReference>
<keyword evidence="4" id="KW-0175">Coiled coil</keyword>
<evidence type="ECO:0000256" key="4">
    <source>
        <dbReference type="SAM" id="Coils"/>
    </source>
</evidence>
<dbReference type="Gene3D" id="2.60.120.560">
    <property type="entry name" value="Exo-inulinase, domain 1"/>
    <property type="match status" value="3"/>
</dbReference>
<dbReference type="InterPro" id="IPR036156">
    <property type="entry name" value="Beta-gal/glucu_dom_sf"/>
</dbReference>
<dbReference type="InterPro" id="IPR037524">
    <property type="entry name" value="PA14/GLEYA"/>
</dbReference>
<feature type="coiled-coil region" evidence="4">
    <location>
        <begin position="1965"/>
        <end position="2013"/>
    </location>
</feature>
<dbReference type="SUPFAM" id="SSF49303">
    <property type="entry name" value="beta-Galactosidase/glucuronidase domain"/>
    <property type="match status" value="1"/>
</dbReference>
<dbReference type="Gene3D" id="2.60.120.380">
    <property type="match status" value="1"/>
</dbReference>
<dbReference type="Pfam" id="PF02837">
    <property type="entry name" value="Glyco_hydro_2_N"/>
    <property type="match status" value="1"/>
</dbReference>
<dbReference type="InterPro" id="IPR051913">
    <property type="entry name" value="GH2_Domain-Containing"/>
</dbReference>
<dbReference type="Gene3D" id="3.20.20.80">
    <property type="entry name" value="Glycosidases"/>
    <property type="match status" value="1"/>
</dbReference>
<evidence type="ECO:0000313" key="8">
    <source>
        <dbReference type="EMBL" id="MCG4611967.1"/>
    </source>
</evidence>
<dbReference type="InterPro" id="IPR006104">
    <property type="entry name" value="Glyco_hydro_2_N"/>
</dbReference>
<keyword evidence="9" id="KW-1185">Reference proteome</keyword>
<proteinExistence type="inferred from homology"/>
<evidence type="ECO:0000256" key="6">
    <source>
        <dbReference type="SAM" id="SignalP"/>
    </source>
</evidence>
<dbReference type="PANTHER" id="PTHR42732:SF2">
    <property type="entry name" value="BETA-MANNOSIDASE"/>
    <property type="match status" value="1"/>
</dbReference>
<protein>
    <submittedName>
        <fullName evidence="8">DUF1080 domain-containing protein</fullName>
    </submittedName>
</protein>
<dbReference type="InterPro" id="IPR017853">
    <property type="entry name" value="GH"/>
</dbReference>
<dbReference type="InterPro" id="IPR011658">
    <property type="entry name" value="PA14_dom"/>
</dbReference>
<dbReference type="SMART" id="SM00758">
    <property type="entry name" value="PA14"/>
    <property type="match status" value="1"/>
</dbReference>
<feature type="region of interest" description="Disordered" evidence="5">
    <location>
        <begin position="1338"/>
        <end position="1358"/>
    </location>
</feature>
<keyword evidence="2" id="KW-0378">Hydrolase</keyword>
<accession>A0ABS9MMA4</accession>
<evidence type="ECO:0000256" key="5">
    <source>
        <dbReference type="SAM" id="MobiDB-lite"/>
    </source>
</evidence>
<name>A0ABS9MMA4_9FIRM</name>